<organism evidence="13 14">
    <name type="scientific">Streptomyces flavochromogenes</name>
    <dbReference type="NCBI Taxonomy" id="68199"/>
    <lineage>
        <taxon>Bacteria</taxon>
        <taxon>Bacillati</taxon>
        <taxon>Actinomycetota</taxon>
        <taxon>Actinomycetes</taxon>
        <taxon>Kitasatosporales</taxon>
        <taxon>Streptomycetaceae</taxon>
        <taxon>Streptomyces</taxon>
    </lineage>
</organism>
<keyword evidence="4" id="KW-0808">Transferase</keyword>
<dbReference type="Proteomes" id="UP001602370">
    <property type="component" value="Unassembled WGS sequence"/>
</dbReference>
<evidence type="ECO:0000256" key="3">
    <source>
        <dbReference type="ARBA" id="ARBA00022574"/>
    </source>
</evidence>
<dbReference type="PROSITE" id="PS50011">
    <property type="entry name" value="PROTEIN_KINASE_DOM"/>
    <property type="match status" value="1"/>
</dbReference>
<keyword evidence="7 13" id="KW-0418">Kinase</keyword>
<evidence type="ECO:0000256" key="6">
    <source>
        <dbReference type="ARBA" id="ARBA00022741"/>
    </source>
</evidence>
<accession>A0ABW6XYI5</accession>
<evidence type="ECO:0000313" key="13">
    <source>
        <dbReference type="EMBL" id="MFF5922585.1"/>
    </source>
</evidence>
<dbReference type="PANTHER" id="PTHR43289">
    <property type="entry name" value="MITOGEN-ACTIVATED PROTEIN KINASE KINASE KINASE 20-RELATED"/>
    <property type="match status" value="1"/>
</dbReference>
<keyword evidence="8 10" id="KW-0067">ATP-binding</keyword>
<dbReference type="SMART" id="SM00320">
    <property type="entry name" value="WD40"/>
    <property type="match status" value="6"/>
</dbReference>
<comment type="caution">
    <text evidence="13">The sequence shown here is derived from an EMBL/GenBank/DDBJ whole genome shotgun (WGS) entry which is preliminary data.</text>
</comment>
<dbReference type="InterPro" id="IPR015943">
    <property type="entry name" value="WD40/YVTN_repeat-like_dom_sf"/>
</dbReference>
<evidence type="ECO:0000259" key="12">
    <source>
        <dbReference type="PROSITE" id="PS50011"/>
    </source>
</evidence>
<evidence type="ECO:0000256" key="5">
    <source>
        <dbReference type="ARBA" id="ARBA00022737"/>
    </source>
</evidence>
<keyword evidence="14" id="KW-1185">Reference proteome</keyword>
<dbReference type="InterPro" id="IPR008271">
    <property type="entry name" value="Ser/Thr_kinase_AS"/>
</dbReference>
<evidence type="ECO:0000256" key="8">
    <source>
        <dbReference type="ARBA" id="ARBA00022840"/>
    </source>
</evidence>
<dbReference type="Gene3D" id="1.10.510.10">
    <property type="entry name" value="Transferase(Phosphotransferase) domain 1"/>
    <property type="match status" value="1"/>
</dbReference>
<dbReference type="EMBL" id="JBIBDZ010000011">
    <property type="protein sequence ID" value="MFF5922585.1"/>
    <property type="molecule type" value="Genomic_DNA"/>
</dbReference>
<evidence type="ECO:0000256" key="2">
    <source>
        <dbReference type="ARBA" id="ARBA00022527"/>
    </source>
</evidence>
<keyword evidence="3 9" id="KW-0853">WD repeat</keyword>
<feature type="domain" description="Protein kinase" evidence="12">
    <location>
        <begin position="13"/>
        <end position="270"/>
    </location>
</feature>
<keyword evidence="2 13" id="KW-0723">Serine/threonine-protein kinase</keyword>
<proteinExistence type="predicted"/>
<dbReference type="PROSITE" id="PS00108">
    <property type="entry name" value="PROTEIN_KINASE_ST"/>
    <property type="match status" value="1"/>
</dbReference>
<dbReference type="SUPFAM" id="SSF56112">
    <property type="entry name" value="Protein kinase-like (PK-like)"/>
    <property type="match status" value="1"/>
</dbReference>
<dbReference type="SMART" id="SM00220">
    <property type="entry name" value="S_TKc"/>
    <property type="match status" value="1"/>
</dbReference>
<protein>
    <recommendedName>
        <fullName evidence="1">non-specific serine/threonine protein kinase</fullName>
        <ecNumber evidence="1">2.7.11.1</ecNumber>
    </recommendedName>
</protein>
<dbReference type="PROSITE" id="PS00678">
    <property type="entry name" value="WD_REPEATS_1"/>
    <property type="match status" value="1"/>
</dbReference>
<dbReference type="InterPro" id="IPR019775">
    <property type="entry name" value="WD40_repeat_CS"/>
</dbReference>
<feature type="repeat" description="WD" evidence="9">
    <location>
        <begin position="375"/>
        <end position="416"/>
    </location>
</feature>
<dbReference type="InterPro" id="IPR036322">
    <property type="entry name" value="WD40_repeat_dom_sf"/>
</dbReference>
<dbReference type="Pfam" id="PF00069">
    <property type="entry name" value="Pkinase"/>
    <property type="match status" value="1"/>
</dbReference>
<evidence type="ECO:0000256" key="11">
    <source>
        <dbReference type="SAM" id="MobiDB-lite"/>
    </source>
</evidence>
<dbReference type="SUPFAM" id="SSF50978">
    <property type="entry name" value="WD40 repeat-like"/>
    <property type="match status" value="1"/>
</dbReference>
<dbReference type="Gene3D" id="2.130.10.10">
    <property type="entry name" value="YVTN repeat-like/Quinoprotein amine dehydrogenase"/>
    <property type="match status" value="3"/>
</dbReference>
<dbReference type="RefSeq" id="WP_388309914.1">
    <property type="nucleotide sequence ID" value="NZ_JBIBDZ010000011.1"/>
</dbReference>
<evidence type="ECO:0000313" key="14">
    <source>
        <dbReference type="Proteomes" id="UP001602370"/>
    </source>
</evidence>
<evidence type="ECO:0000256" key="9">
    <source>
        <dbReference type="PROSITE-ProRule" id="PRU00221"/>
    </source>
</evidence>
<keyword evidence="6 10" id="KW-0547">Nucleotide-binding</keyword>
<dbReference type="EC" id="2.7.11.1" evidence="1"/>
<dbReference type="CDD" id="cd00200">
    <property type="entry name" value="WD40"/>
    <property type="match status" value="1"/>
</dbReference>
<feature type="repeat" description="WD" evidence="9">
    <location>
        <begin position="510"/>
        <end position="551"/>
    </location>
</feature>
<dbReference type="GO" id="GO:0004674">
    <property type="term" value="F:protein serine/threonine kinase activity"/>
    <property type="evidence" value="ECO:0007669"/>
    <property type="project" value="UniProtKB-KW"/>
</dbReference>
<feature type="region of interest" description="Disordered" evidence="11">
    <location>
        <begin position="293"/>
        <end position="321"/>
    </location>
</feature>
<feature type="binding site" evidence="10">
    <location>
        <position position="42"/>
    </location>
    <ligand>
        <name>ATP</name>
        <dbReference type="ChEBI" id="CHEBI:30616"/>
    </ligand>
</feature>
<evidence type="ECO:0000256" key="10">
    <source>
        <dbReference type="PROSITE-ProRule" id="PRU10141"/>
    </source>
</evidence>
<keyword evidence="5" id="KW-0677">Repeat</keyword>
<dbReference type="InterPro" id="IPR000719">
    <property type="entry name" value="Prot_kinase_dom"/>
</dbReference>
<dbReference type="PANTHER" id="PTHR43289:SF6">
    <property type="entry name" value="SERINE_THREONINE-PROTEIN KINASE NEKL-3"/>
    <property type="match status" value="1"/>
</dbReference>
<gene>
    <name evidence="13" type="ORF">ACFY8C_30260</name>
</gene>
<sequence>MTSAAGELVSGRYRLVEAIGRGGMGRVWRAHDDRLDREVAVKEVLVPDDAASGLRSELIARTEREARAAARLRHPGVVAVHDVVHHRGVPWIVMEFVAGPSLGELVRTQGRLGWERVADLGVGIADALAHAHAAGVVHRDLKPDNVLLAGDRPVIADFGIARLLDATQQLTATHTVIGTPQFMPPEQLEGRRVEAPADLWALGATLYAAVEGRPPFDGPTLTAVITAVLTQPAPASAYAGPLAELLGGLLEKDPAARPDARAAAKRLRALRGTAGGPEAPARTPTVVVDVGPAPDPAPDRAPAGISHGFADMPTAPAVPDALEAGPLRADPPGPRRRSVLLGGLAALAAAGGASALAMRQFGGDDAKASPPWTALTGALSPVRTLAFSPDGTLLAGGCQDRTVRIWDVAGGTLAATLEVPPDPARDDYPIEVREVRFSPDGRTLATGTNGPISRVHLWDVATRTLTRTLERRGPVSYPMAFRPDSRMIATDGDGEVLLWNAATGALTGTAGGDWETLTALAFSPDGKALAIGDEEGTLRRWEPGSGSEPAALKAADSGLPSVAFTPDGSAVISGGDKLRLHVRTDASITQFGTERADWVMPSPDGLAIASVAYVEGSAKLLLWSTATRTVTGEAGVGEGLGSVPVALSPDWQRLATGGDGNSVRLWPFSLRNPPGYLHTPTPTSSPG</sequence>
<dbReference type="CDD" id="cd14014">
    <property type="entry name" value="STKc_PknB_like"/>
    <property type="match status" value="1"/>
</dbReference>
<dbReference type="Gene3D" id="3.30.200.20">
    <property type="entry name" value="Phosphorylase Kinase, domain 1"/>
    <property type="match status" value="1"/>
</dbReference>
<evidence type="ECO:0000256" key="4">
    <source>
        <dbReference type="ARBA" id="ARBA00022679"/>
    </source>
</evidence>
<name>A0ABW6XYI5_9ACTN</name>
<evidence type="ECO:0000256" key="1">
    <source>
        <dbReference type="ARBA" id="ARBA00012513"/>
    </source>
</evidence>
<dbReference type="PROSITE" id="PS50082">
    <property type="entry name" value="WD_REPEATS_2"/>
    <property type="match status" value="2"/>
</dbReference>
<dbReference type="PROSITE" id="PS00107">
    <property type="entry name" value="PROTEIN_KINASE_ATP"/>
    <property type="match status" value="1"/>
</dbReference>
<dbReference type="InterPro" id="IPR001680">
    <property type="entry name" value="WD40_rpt"/>
</dbReference>
<reference evidence="13 14" key="1">
    <citation type="submission" date="2024-10" db="EMBL/GenBank/DDBJ databases">
        <title>The Natural Products Discovery Center: Release of the First 8490 Sequenced Strains for Exploring Actinobacteria Biosynthetic Diversity.</title>
        <authorList>
            <person name="Kalkreuter E."/>
            <person name="Kautsar S.A."/>
            <person name="Yang D."/>
            <person name="Bader C.D."/>
            <person name="Teijaro C.N."/>
            <person name="Fluegel L."/>
            <person name="Davis C.M."/>
            <person name="Simpson J.R."/>
            <person name="Lauterbach L."/>
            <person name="Steele A.D."/>
            <person name="Gui C."/>
            <person name="Meng S."/>
            <person name="Li G."/>
            <person name="Viehrig K."/>
            <person name="Ye F."/>
            <person name="Su P."/>
            <person name="Kiefer A.F."/>
            <person name="Nichols A."/>
            <person name="Cepeda A.J."/>
            <person name="Yan W."/>
            <person name="Fan B."/>
            <person name="Jiang Y."/>
            <person name="Adhikari A."/>
            <person name="Zheng C.-J."/>
            <person name="Schuster L."/>
            <person name="Cowan T.M."/>
            <person name="Smanski M.J."/>
            <person name="Chevrette M.G."/>
            <person name="De Carvalho L.P.S."/>
            <person name="Shen B."/>
        </authorList>
    </citation>
    <scope>NUCLEOTIDE SEQUENCE [LARGE SCALE GENOMIC DNA]</scope>
    <source>
        <strain evidence="13 14">NPDC012605</strain>
    </source>
</reference>
<dbReference type="PROSITE" id="PS50294">
    <property type="entry name" value="WD_REPEATS_REGION"/>
    <property type="match status" value="1"/>
</dbReference>
<dbReference type="Pfam" id="PF00400">
    <property type="entry name" value="WD40"/>
    <property type="match status" value="2"/>
</dbReference>
<dbReference type="InterPro" id="IPR017441">
    <property type="entry name" value="Protein_kinase_ATP_BS"/>
</dbReference>
<evidence type="ECO:0000256" key="7">
    <source>
        <dbReference type="ARBA" id="ARBA00022777"/>
    </source>
</evidence>
<dbReference type="InterPro" id="IPR011009">
    <property type="entry name" value="Kinase-like_dom_sf"/>
</dbReference>